<comment type="pathway">
    <text evidence="1">Cofactor biosynthesis; NAD(+) biosynthesis.</text>
</comment>
<feature type="region of interest" description="Disordered" evidence="8">
    <location>
        <begin position="536"/>
        <end position="570"/>
    </location>
</feature>
<keyword evidence="2 6" id="KW-0436">Ligase</keyword>
<dbReference type="PANTHER" id="PTHR23090">
    <property type="entry name" value="NH 3 /GLUTAMINE-DEPENDENT NAD + SYNTHETASE"/>
    <property type="match status" value="1"/>
</dbReference>
<evidence type="ECO:0000313" key="10">
    <source>
        <dbReference type="EMBL" id="MFC7099012.1"/>
    </source>
</evidence>
<dbReference type="RefSeq" id="WP_276239627.1">
    <property type="nucleotide sequence ID" value="NZ_CP119990.1"/>
</dbReference>
<dbReference type="InterPro" id="IPR022310">
    <property type="entry name" value="NAD/GMP_synthase"/>
</dbReference>
<comment type="catalytic activity">
    <reaction evidence="7">
        <text>deamido-NAD(+) + NH4(+) + ATP = AMP + diphosphate + NAD(+) + H(+)</text>
        <dbReference type="Rhea" id="RHEA:21188"/>
        <dbReference type="ChEBI" id="CHEBI:15378"/>
        <dbReference type="ChEBI" id="CHEBI:28938"/>
        <dbReference type="ChEBI" id="CHEBI:30616"/>
        <dbReference type="ChEBI" id="CHEBI:33019"/>
        <dbReference type="ChEBI" id="CHEBI:57540"/>
        <dbReference type="ChEBI" id="CHEBI:58437"/>
        <dbReference type="ChEBI" id="CHEBI:456215"/>
        <dbReference type="EC" id="6.3.1.5"/>
    </reaction>
</comment>
<dbReference type="AlphaFoldDB" id="A0ABD5X627"/>
<feature type="compositionally biased region" description="Basic and acidic residues" evidence="8">
    <location>
        <begin position="552"/>
        <end position="570"/>
    </location>
</feature>
<evidence type="ECO:0000256" key="2">
    <source>
        <dbReference type="ARBA" id="ARBA00022598"/>
    </source>
</evidence>
<dbReference type="GeneID" id="79271601"/>
<evidence type="ECO:0000256" key="8">
    <source>
        <dbReference type="SAM" id="MobiDB-lite"/>
    </source>
</evidence>
<feature type="domain" description="NAD/GMP synthase" evidence="9">
    <location>
        <begin position="301"/>
        <end position="547"/>
    </location>
</feature>
<dbReference type="NCBIfam" id="TIGR00552">
    <property type="entry name" value="nadE"/>
    <property type="match status" value="2"/>
</dbReference>
<keyword evidence="4 6" id="KW-0067">ATP-binding</keyword>
<dbReference type="SUPFAM" id="SSF52402">
    <property type="entry name" value="Adenine nucleotide alpha hydrolases-like"/>
    <property type="match status" value="2"/>
</dbReference>
<evidence type="ECO:0000256" key="7">
    <source>
        <dbReference type="RuleBase" id="RU003812"/>
    </source>
</evidence>
<evidence type="ECO:0000256" key="3">
    <source>
        <dbReference type="ARBA" id="ARBA00022741"/>
    </source>
</evidence>
<evidence type="ECO:0000256" key="4">
    <source>
        <dbReference type="ARBA" id="ARBA00022840"/>
    </source>
</evidence>
<dbReference type="EC" id="6.3.1.5" evidence="7"/>
<dbReference type="GO" id="GO:0009435">
    <property type="term" value="P:NAD+ biosynthetic process"/>
    <property type="evidence" value="ECO:0007669"/>
    <property type="project" value="UniProtKB-ARBA"/>
</dbReference>
<name>A0ABD5X627_9EURY</name>
<accession>A0ABD5X627</accession>
<protein>
    <recommendedName>
        <fullName evidence="7">NH(3)-dependent NAD(+) synthetase</fullName>
        <ecNumber evidence="7">6.3.1.5</ecNumber>
    </recommendedName>
</protein>
<proteinExistence type="inferred from homology"/>
<dbReference type="InterPro" id="IPR003694">
    <property type="entry name" value="NAD_synthase"/>
</dbReference>
<evidence type="ECO:0000313" key="11">
    <source>
        <dbReference type="Proteomes" id="UP001596388"/>
    </source>
</evidence>
<organism evidence="10 11">
    <name type="scientific">Halobaculum marinum</name>
    <dbReference type="NCBI Taxonomy" id="3031996"/>
    <lineage>
        <taxon>Archaea</taxon>
        <taxon>Methanobacteriati</taxon>
        <taxon>Methanobacteriota</taxon>
        <taxon>Stenosarchaea group</taxon>
        <taxon>Halobacteria</taxon>
        <taxon>Halobacteriales</taxon>
        <taxon>Haloferacaceae</taxon>
        <taxon>Halobaculum</taxon>
    </lineage>
</organism>
<keyword evidence="3 6" id="KW-0547">Nucleotide-binding</keyword>
<dbReference type="Pfam" id="PF02540">
    <property type="entry name" value="NAD_synthase"/>
    <property type="match status" value="2"/>
</dbReference>
<feature type="domain" description="NAD/GMP synthase" evidence="9">
    <location>
        <begin position="27"/>
        <end position="273"/>
    </location>
</feature>
<gene>
    <name evidence="10" type="primary">nadE</name>
    <name evidence="10" type="ORF">ACFQKD_17025</name>
</gene>
<evidence type="ECO:0000259" key="9">
    <source>
        <dbReference type="Pfam" id="PF02540"/>
    </source>
</evidence>
<sequence>MSIGSHGIRDTTANTSESRPPELLCDRAVRLVRETVDDADADGAVVALSGGVDSATTAAVAVEALGADNVYTLALPTAETRDEDTDDAREWATTLGVDHATAPLAPAVDVFRRHLAPRIAPAGDEYAAGNLAARLRMAAAYFVANATNRLVVGTANRTERLLGYYTKYGDGGVDLLPLGEYDKGEVRTLAAHLGVPEQIREKAPTAGFWDGQTDEADLGATYATLDRVVDALDAGERGVRPPAAVVDRLDADPATVAEQAARMHRTAHKRTRPSAPPRPLRVLDGGDGLVTGGERVGHVADDLTSFVRERVETAGARRVVVRLSGDVGSSVVAALAADALGPERVYGLHLPCHKTSRLDRPDPAVIADDLGIEFDRVNVRPLVVEMESALPHEVTERAGVRELANLVSRVRMACAYYVANTETDLVLGTTDRTDLQLGRVTKFGDEAVDLRPLGGLYRTEVAALGRHLDLPDSVVEQSADVGATVGAEPDAEMDIERSAATVDGVLEGLVDRDIGITRTAAAQGVDPVVVRRCAQAHVRSQHKRSTPPTTADRPDPGPFHELELKFETGE</sequence>
<evidence type="ECO:0000256" key="1">
    <source>
        <dbReference type="ARBA" id="ARBA00004790"/>
    </source>
</evidence>
<dbReference type="GO" id="GO:0005524">
    <property type="term" value="F:ATP binding"/>
    <property type="evidence" value="ECO:0007669"/>
    <property type="project" value="UniProtKB-KW"/>
</dbReference>
<reference evidence="10 11" key="1">
    <citation type="journal article" date="2019" name="Int. J. Syst. Evol. Microbiol.">
        <title>The Global Catalogue of Microorganisms (GCM) 10K type strain sequencing project: providing services to taxonomists for standard genome sequencing and annotation.</title>
        <authorList>
            <consortium name="The Broad Institute Genomics Platform"/>
            <consortium name="The Broad Institute Genome Sequencing Center for Infectious Disease"/>
            <person name="Wu L."/>
            <person name="Ma J."/>
        </authorList>
    </citation>
    <scope>NUCLEOTIDE SEQUENCE [LARGE SCALE GENOMIC DNA]</scope>
    <source>
        <strain evidence="10 11">DT55</strain>
    </source>
</reference>
<dbReference type="GO" id="GO:0008795">
    <property type="term" value="F:NAD+ synthase activity"/>
    <property type="evidence" value="ECO:0007669"/>
    <property type="project" value="UniProtKB-EC"/>
</dbReference>
<feature type="region of interest" description="Disordered" evidence="8">
    <location>
        <begin position="1"/>
        <end position="21"/>
    </location>
</feature>
<comment type="caution">
    <text evidence="10">The sequence shown here is derived from an EMBL/GenBank/DDBJ whole genome shotgun (WGS) entry which is preliminary data.</text>
</comment>
<evidence type="ECO:0000256" key="5">
    <source>
        <dbReference type="ARBA" id="ARBA00023027"/>
    </source>
</evidence>
<keyword evidence="11" id="KW-1185">Reference proteome</keyword>
<dbReference type="EMBL" id="JBHTAG010000004">
    <property type="protein sequence ID" value="MFC7099012.1"/>
    <property type="molecule type" value="Genomic_DNA"/>
</dbReference>
<dbReference type="Gene3D" id="3.40.50.620">
    <property type="entry name" value="HUPs"/>
    <property type="match status" value="2"/>
</dbReference>
<comment type="similarity">
    <text evidence="6">Belongs to the NAD synthetase family.</text>
</comment>
<dbReference type="Proteomes" id="UP001596388">
    <property type="component" value="Unassembled WGS sequence"/>
</dbReference>
<dbReference type="CDD" id="cd00553">
    <property type="entry name" value="NAD_synthase"/>
    <property type="match status" value="2"/>
</dbReference>
<keyword evidence="5 6" id="KW-0520">NAD</keyword>
<dbReference type="PANTHER" id="PTHR23090:SF9">
    <property type="entry name" value="GLUTAMINE-DEPENDENT NAD(+) SYNTHETASE"/>
    <property type="match status" value="1"/>
</dbReference>
<evidence type="ECO:0000256" key="6">
    <source>
        <dbReference type="RuleBase" id="RU003811"/>
    </source>
</evidence>
<dbReference type="InterPro" id="IPR014729">
    <property type="entry name" value="Rossmann-like_a/b/a_fold"/>
</dbReference>